<dbReference type="STRING" id="661478.OP10G_2008"/>
<keyword evidence="3" id="KW-1185">Reference proteome</keyword>
<dbReference type="InterPro" id="IPR032710">
    <property type="entry name" value="NTF2-like_dom_sf"/>
</dbReference>
<dbReference type="Gene3D" id="3.10.450.50">
    <property type="match status" value="1"/>
</dbReference>
<dbReference type="RefSeq" id="WP_025226048.1">
    <property type="nucleotide sequence ID" value="NZ_CP007139.1"/>
</dbReference>
<organism evidence="2 3">
    <name type="scientific">Fimbriimonas ginsengisoli Gsoil 348</name>
    <dbReference type="NCBI Taxonomy" id="661478"/>
    <lineage>
        <taxon>Bacteria</taxon>
        <taxon>Bacillati</taxon>
        <taxon>Armatimonadota</taxon>
        <taxon>Fimbriimonadia</taxon>
        <taxon>Fimbriimonadales</taxon>
        <taxon>Fimbriimonadaceae</taxon>
        <taxon>Fimbriimonas</taxon>
    </lineage>
</organism>
<protein>
    <recommendedName>
        <fullName evidence="1">DUF4440 domain-containing protein</fullName>
    </recommendedName>
</protein>
<dbReference type="SUPFAM" id="SSF54427">
    <property type="entry name" value="NTF2-like"/>
    <property type="match status" value="1"/>
</dbReference>
<dbReference type="KEGG" id="fgi:OP10G_2008"/>
<evidence type="ECO:0000313" key="3">
    <source>
        <dbReference type="Proteomes" id="UP000027982"/>
    </source>
</evidence>
<dbReference type="Pfam" id="PF14534">
    <property type="entry name" value="DUF4440"/>
    <property type="match status" value="1"/>
</dbReference>
<dbReference type="AlphaFoldDB" id="A0A068NPK1"/>
<feature type="domain" description="DUF4440" evidence="1">
    <location>
        <begin position="26"/>
        <end position="141"/>
    </location>
</feature>
<accession>A0A068NPK1</accession>
<proteinExistence type="predicted"/>
<reference evidence="2 3" key="1">
    <citation type="journal article" date="2014" name="PLoS ONE">
        <title>The first complete genome sequence of the class fimbriimonadia in the phylum armatimonadetes.</title>
        <authorList>
            <person name="Hu Z.Y."/>
            <person name="Wang Y.Z."/>
            <person name="Im W.T."/>
            <person name="Wang S.Y."/>
            <person name="Zhao G.P."/>
            <person name="Zheng H.J."/>
            <person name="Quan Z.X."/>
        </authorList>
    </citation>
    <scope>NUCLEOTIDE SEQUENCE [LARGE SCALE GENOMIC DNA]</scope>
    <source>
        <strain evidence="2">Gsoil 348</strain>
    </source>
</reference>
<dbReference type="EMBL" id="CP007139">
    <property type="protein sequence ID" value="AIE85376.1"/>
    <property type="molecule type" value="Genomic_DNA"/>
</dbReference>
<dbReference type="OrthoDB" id="5956292at2"/>
<gene>
    <name evidence="2" type="ORF">OP10G_2008</name>
</gene>
<dbReference type="InterPro" id="IPR027843">
    <property type="entry name" value="DUF4440"/>
</dbReference>
<dbReference type="Proteomes" id="UP000027982">
    <property type="component" value="Chromosome"/>
</dbReference>
<evidence type="ECO:0000313" key="2">
    <source>
        <dbReference type="EMBL" id="AIE85376.1"/>
    </source>
</evidence>
<name>A0A068NPK1_FIMGI</name>
<sequence length="158" mass="17597">MRQLTAFVLLGLAVVGYGQSSVRSNIDSQYKKWAKAAVQNDVDTILDILAPDYTLHTYTGKVIARKDYEASLRKRKESKQPTTAYETKIASVSVQGDTAKVISDETSAKATIDPITGKNLKMIHIHRYLDTWIRQAGKWRLQSTVTQVETTKVVPAGK</sequence>
<dbReference type="HOGENOM" id="CLU_1728678_0_0_0"/>
<evidence type="ECO:0000259" key="1">
    <source>
        <dbReference type="Pfam" id="PF14534"/>
    </source>
</evidence>